<gene>
    <name evidence="7" type="primary">LOC114602426</name>
</gene>
<evidence type="ECO:0000256" key="4">
    <source>
        <dbReference type="ARBA" id="ARBA00023136"/>
    </source>
</evidence>
<feature type="transmembrane region" description="Helical" evidence="6">
    <location>
        <begin position="271"/>
        <end position="291"/>
    </location>
</feature>
<feature type="region of interest" description="Disordered" evidence="5">
    <location>
        <begin position="58"/>
        <end position="77"/>
    </location>
</feature>
<dbReference type="GeneTree" id="ENSGT00390000009948"/>
<reference evidence="7" key="3">
    <citation type="submission" date="2025-09" db="UniProtKB">
        <authorList>
            <consortium name="Ensembl"/>
        </authorList>
    </citation>
    <scope>IDENTIFICATION</scope>
</reference>
<feature type="transmembrane region" description="Helical" evidence="6">
    <location>
        <begin position="163"/>
        <end position="183"/>
    </location>
</feature>
<evidence type="ECO:0000313" key="8">
    <source>
        <dbReference type="Proteomes" id="UP000472272"/>
    </source>
</evidence>
<evidence type="ECO:0000313" key="7">
    <source>
        <dbReference type="Ensembl" id="ENSPMRP00000019801.1"/>
    </source>
</evidence>
<evidence type="ECO:0000256" key="6">
    <source>
        <dbReference type="SAM" id="Phobius"/>
    </source>
</evidence>
<protein>
    <submittedName>
        <fullName evidence="7">E3 ubiquitin-protein ligase MARCH5-like</fullName>
    </submittedName>
</protein>
<evidence type="ECO:0000256" key="2">
    <source>
        <dbReference type="ARBA" id="ARBA00022692"/>
    </source>
</evidence>
<accession>A0A670J6B3</accession>
<feature type="region of interest" description="Disordered" evidence="5">
    <location>
        <begin position="102"/>
        <end position="140"/>
    </location>
</feature>
<comment type="subcellular location">
    <subcellularLocation>
        <location evidence="1">Membrane</location>
        <topology evidence="1">Multi-pass membrane protein</topology>
    </subcellularLocation>
</comment>
<sequence length="361" mass="39268">GSTLPSFKPSRRRLGLVHPRQGQPLEYQGRVGTFLEKLKGAAQSLCSGRCGAGLRFSPHSLTGERVPPPSAGLGRVSGPGGEVRLLLASGEEPGAAELLRVQPRPQAEASRSGKPGQASAAGPHLRADGRRWQTRRPPGKPRRGPLVYFLQQVDRILSKVSPFAAAGIVVGTLYWSAVTYGAVTVMQVVGHKKGLDVMERADPLFLLMGLPTIPVMLVLGKMIRWEDYVLRVWRKYSSKLQALQALVPGISCPVPHIPLAESRYQSDHLSISRTLCGALVFPTIANLVGRVTFRRVNSSLQRTILGGIAFVALKGALKVYFRQQQYLIQANRRILNFVEKGDMERNSTPLDEDSGSEAGLS</sequence>
<reference evidence="7" key="2">
    <citation type="submission" date="2025-08" db="UniProtKB">
        <authorList>
            <consortium name="Ensembl"/>
        </authorList>
    </citation>
    <scope>IDENTIFICATION</scope>
</reference>
<dbReference type="AlphaFoldDB" id="A0A670J6B3"/>
<keyword evidence="4 6" id="KW-0472">Membrane</keyword>
<name>A0A670J6B3_PODMU</name>
<keyword evidence="2 6" id="KW-0812">Transmembrane</keyword>
<dbReference type="GO" id="GO:0016020">
    <property type="term" value="C:membrane"/>
    <property type="evidence" value="ECO:0007669"/>
    <property type="project" value="UniProtKB-SubCell"/>
</dbReference>
<dbReference type="Proteomes" id="UP000472272">
    <property type="component" value="Chromosome 8"/>
</dbReference>
<evidence type="ECO:0000256" key="5">
    <source>
        <dbReference type="SAM" id="MobiDB-lite"/>
    </source>
</evidence>
<reference evidence="7 8" key="1">
    <citation type="journal article" date="2019" name="Proc. Natl. Acad. Sci. U.S.A.">
        <title>Regulatory changes in pterin and carotenoid genes underlie balanced color polymorphisms in the wall lizard.</title>
        <authorList>
            <person name="Andrade P."/>
            <person name="Pinho C."/>
            <person name="Perez I de Lanuza G."/>
            <person name="Afonso S."/>
            <person name="Brejcha J."/>
            <person name="Rubin C.J."/>
            <person name="Wallerman O."/>
            <person name="Pereira P."/>
            <person name="Sabatino S.J."/>
            <person name="Bellati A."/>
            <person name="Pellitteri-Rosa D."/>
            <person name="Bosakova Z."/>
            <person name="Bunikis I."/>
            <person name="Carretero M.A."/>
            <person name="Feiner N."/>
            <person name="Marsik P."/>
            <person name="Pauperio F."/>
            <person name="Salvi D."/>
            <person name="Soler L."/>
            <person name="While G.M."/>
            <person name="Uller T."/>
            <person name="Font E."/>
            <person name="Andersson L."/>
            <person name="Carneiro M."/>
        </authorList>
    </citation>
    <scope>NUCLEOTIDE SEQUENCE</scope>
</reference>
<proteinExistence type="predicted"/>
<feature type="transmembrane region" description="Helical" evidence="6">
    <location>
        <begin position="203"/>
        <end position="220"/>
    </location>
</feature>
<evidence type="ECO:0000256" key="3">
    <source>
        <dbReference type="ARBA" id="ARBA00022989"/>
    </source>
</evidence>
<keyword evidence="8" id="KW-1185">Reference proteome</keyword>
<organism evidence="7 8">
    <name type="scientific">Podarcis muralis</name>
    <name type="common">Wall lizard</name>
    <name type="synonym">Lacerta muralis</name>
    <dbReference type="NCBI Taxonomy" id="64176"/>
    <lineage>
        <taxon>Eukaryota</taxon>
        <taxon>Metazoa</taxon>
        <taxon>Chordata</taxon>
        <taxon>Craniata</taxon>
        <taxon>Vertebrata</taxon>
        <taxon>Euteleostomi</taxon>
        <taxon>Lepidosauria</taxon>
        <taxon>Squamata</taxon>
        <taxon>Bifurcata</taxon>
        <taxon>Unidentata</taxon>
        <taxon>Episquamata</taxon>
        <taxon>Laterata</taxon>
        <taxon>Lacertibaenia</taxon>
        <taxon>Lacertidae</taxon>
        <taxon>Podarcis</taxon>
    </lineage>
</organism>
<evidence type="ECO:0000256" key="1">
    <source>
        <dbReference type="ARBA" id="ARBA00004141"/>
    </source>
</evidence>
<keyword evidence="3 6" id="KW-1133">Transmembrane helix</keyword>
<dbReference type="PANTHER" id="PTHR46283">
    <property type="entry name" value="E3 UBIQUITIN-PROTEIN LIGASE MARCH5"/>
    <property type="match status" value="1"/>
</dbReference>
<dbReference type="Ensembl" id="ENSPMRT00000021032.1">
    <property type="protein sequence ID" value="ENSPMRP00000019801.1"/>
    <property type="gene ID" value="ENSPMRG00000012911.1"/>
</dbReference>